<protein>
    <submittedName>
        <fullName evidence="2">Uncharacterized protein</fullName>
    </submittedName>
</protein>
<keyword evidence="3" id="KW-1185">Reference proteome</keyword>
<keyword evidence="1" id="KW-1133">Transmembrane helix</keyword>
<keyword evidence="1" id="KW-0472">Membrane</keyword>
<dbReference type="Proteomes" id="UP001597079">
    <property type="component" value="Unassembled WGS sequence"/>
</dbReference>
<reference evidence="3" key="1">
    <citation type="journal article" date="2019" name="Int. J. Syst. Evol. Microbiol.">
        <title>The Global Catalogue of Microorganisms (GCM) 10K type strain sequencing project: providing services to taxonomists for standard genome sequencing and annotation.</title>
        <authorList>
            <consortium name="The Broad Institute Genomics Platform"/>
            <consortium name="The Broad Institute Genome Sequencing Center for Infectious Disease"/>
            <person name="Wu L."/>
            <person name="Ma J."/>
        </authorList>
    </citation>
    <scope>NUCLEOTIDE SEQUENCE [LARGE SCALE GENOMIC DNA]</scope>
    <source>
        <strain evidence="3">CGMCC 1.12286</strain>
    </source>
</reference>
<dbReference type="EMBL" id="JBHUCX010000035">
    <property type="protein sequence ID" value="MFD1675674.1"/>
    <property type="molecule type" value="Genomic_DNA"/>
</dbReference>
<proteinExistence type="predicted"/>
<accession>A0ABW4JHG3</accession>
<dbReference type="RefSeq" id="WP_377943561.1">
    <property type="nucleotide sequence ID" value="NZ_JBHUCX010000035.1"/>
</dbReference>
<organism evidence="2 3">
    <name type="scientific">Alicyclobacillus fodiniaquatilis</name>
    <dbReference type="NCBI Taxonomy" id="1661150"/>
    <lineage>
        <taxon>Bacteria</taxon>
        <taxon>Bacillati</taxon>
        <taxon>Bacillota</taxon>
        <taxon>Bacilli</taxon>
        <taxon>Bacillales</taxon>
        <taxon>Alicyclobacillaceae</taxon>
        <taxon>Alicyclobacillus</taxon>
    </lineage>
</organism>
<evidence type="ECO:0000256" key="1">
    <source>
        <dbReference type="SAM" id="Phobius"/>
    </source>
</evidence>
<feature type="transmembrane region" description="Helical" evidence="1">
    <location>
        <begin position="6"/>
        <end position="27"/>
    </location>
</feature>
<comment type="caution">
    <text evidence="2">The sequence shown here is derived from an EMBL/GenBank/DDBJ whole genome shotgun (WGS) entry which is preliminary data.</text>
</comment>
<evidence type="ECO:0000313" key="3">
    <source>
        <dbReference type="Proteomes" id="UP001597079"/>
    </source>
</evidence>
<keyword evidence="1" id="KW-0812">Transmembrane</keyword>
<sequence>MNVHEMIMYILVGIFVILLFGYGIVLGDRWLRRKADRHDD</sequence>
<name>A0ABW4JHG3_9BACL</name>
<evidence type="ECO:0000313" key="2">
    <source>
        <dbReference type="EMBL" id="MFD1675674.1"/>
    </source>
</evidence>
<gene>
    <name evidence="2" type="ORF">ACFSB2_13315</name>
</gene>